<dbReference type="GO" id="GO:0033179">
    <property type="term" value="C:proton-transporting V-type ATPase, V0 domain"/>
    <property type="evidence" value="ECO:0007669"/>
    <property type="project" value="InterPro"/>
</dbReference>
<feature type="transmembrane region" description="Helical" evidence="10">
    <location>
        <begin position="696"/>
        <end position="719"/>
    </location>
</feature>
<evidence type="ECO:0000256" key="3">
    <source>
        <dbReference type="ARBA" id="ARBA00022448"/>
    </source>
</evidence>
<keyword evidence="5 10" id="KW-1133">Transmembrane helix</keyword>
<evidence type="ECO:0000256" key="7">
    <source>
        <dbReference type="ARBA" id="ARBA00023136"/>
    </source>
</evidence>
<evidence type="ECO:0000256" key="6">
    <source>
        <dbReference type="ARBA" id="ARBA00023065"/>
    </source>
</evidence>
<dbReference type="GO" id="GO:0046961">
    <property type="term" value="F:proton-transporting ATPase activity, rotational mechanism"/>
    <property type="evidence" value="ECO:0007669"/>
    <property type="project" value="InterPro"/>
</dbReference>
<protein>
    <recommendedName>
        <fullName evidence="9 10">A-type ATP synthase subunit I</fullName>
    </recommendedName>
</protein>
<name>A0A7C4B949_THEPE</name>
<dbReference type="PANTHER" id="PTHR11629:SF63">
    <property type="entry name" value="V-TYPE PROTON ATPASE SUBUNIT A"/>
    <property type="match status" value="1"/>
</dbReference>
<evidence type="ECO:0000256" key="8">
    <source>
        <dbReference type="ARBA" id="ARBA00059506"/>
    </source>
</evidence>
<evidence type="ECO:0000256" key="10">
    <source>
        <dbReference type="RuleBase" id="RU361189"/>
    </source>
</evidence>
<comment type="caution">
    <text evidence="11">The sequence shown here is derived from an EMBL/GenBank/DDBJ whole genome shotgun (WGS) entry which is preliminary data.</text>
</comment>
<feature type="transmembrane region" description="Helical" evidence="10">
    <location>
        <begin position="739"/>
        <end position="762"/>
    </location>
</feature>
<dbReference type="GO" id="GO:0051117">
    <property type="term" value="F:ATPase binding"/>
    <property type="evidence" value="ECO:0007669"/>
    <property type="project" value="TreeGrafter"/>
</dbReference>
<dbReference type="GO" id="GO:0016471">
    <property type="term" value="C:vacuolar proton-transporting V-type ATPase complex"/>
    <property type="evidence" value="ECO:0007669"/>
    <property type="project" value="TreeGrafter"/>
</dbReference>
<dbReference type="Pfam" id="PF01496">
    <property type="entry name" value="V_ATPase_I"/>
    <property type="match status" value="1"/>
</dbReference>
<dbReference type="PANTHER" id="PTHR11629">
    <property type="entry name" value="VACUOLAR PROTON ATPASES"/>
    <property type="match status" value="1"/>
</dbReference>
<keyword evidence="3 10" id="KW-0813">Transport</keyword>
<organism evidence="11">
    <name type="scientific">Thermofilum pendens</name>
    <dbReference type="NCBI Taxonomy" id="2269"/>
    <lineage>
        <taxon>Archaea</taxon>
        <taxon>Thermoproteota</taxon>
        <taxon>Thermoprotei</taxon>
        <taxon>Thermofilales</taxon>
        <taxon>Thermofilaceae</taxon>
        <taxon>Thermofilum</taxon>
    </lineage>
</organism>
<feature type="transmembrane region" description="Helical" evidence="10">
    <location>
        <begin position="654"/>
        <end position="684"/>
    </location>
</feature>
<dbReference type="InterPro" id="IPR002490">
    <property type="entry name" value="V-ATPase_116kDa_su"/>
</dbReference>
<accession>A0A7C4B949</accession>
<dbReference type="EMBL" id="DTFI01000046">
    <property type="protein sequence ID" value="HGI43062.1"/>
    <property type="molecule type" value="Genomic_DNA"/>
</dbReference>
<keyword evidence="6 10" id="KW-0406">Ion transport</keyword>
<evidence type="ECO:0000256" key="5">
    <source>
        <dbReference type="ARBA" id="ARBA00022989"/>
    </source>
</evidence>
<evidence type="ECO:0000256" key="9">
    <source>
        <dbReference type="ARBA" id="ARBA00068671"/>
    </source>
</evidence>
<feature type="transmembrane region" description="Helical" evidence="10">
    <location>
        <begin position="774"/>
        <end position="795"/>
    </location>
</feature>
<evidence type="ECO:0000256" key="4">
    <source>
        <dbReference type="ARBA" id="ARBA00022692"/>
    </source>
</evidence>
<comment type="function">
    <text evidence="8">Component of the A-type ATP synthase that produces ATP from ADP in the presence of a proton gradient across the membrane.</text>
</comment>
<evidence type="ECO:0000313" key="11">
    <source>
        <dbReference type="EMBL" id="HGI43062.1"/>
    </source>
</evidence>
<keyword evidence="4 10" id="KW-0812">Transmembrane</keyword>
<keyword evidence="7 10" id="KW-0472">Membrane</keyword>
<feature type="transmembrane region" description="Helical" evidence="10">
    <location>
        <begin position="815"/>
        <end position="832"/>
    </location>
</feature>
<comment type="subcellular location">
    <subcellularLocation>
        <location evidence="1">Membrane</location>
        <topology evidence="1">Multi-pass membrane protein</topology>
    </subcellularLocation>
</comment>
<comment type="similarity">
    <text evidence="2 10">Belongs to the V-ATPase 116 kDa subunit family.</text>
</comment>
<sequence>MTLVPEKLARFRIVVPSEHEAELLAALRAVAKVHLEEPLQEGSTLPELFVEVLEGRVTPSTLNFEEALSTARKVLREKDPLLLKLEELFTEYKKLQVLRDEKLQVLRILAEQLKALGVSPSNLRREFHGVIIDAVLTSEESVGTALGELLRVGCSVRKLKLAPGEYVLLLTYLTTMAERVENIKKKYCSPLDLPEWFYDDYDKVRKRLEEEELRIRKEALDILLSIASAIRDALEFEKISREEILEKVHRAVESVREELPRLENTLLRVISLHLAVHAHEKGTRALETLGLDKKLTPIVDGVLGEKKLDDKLVKKALGKYAKDELISEMLYSLKIYNSLLIAKQLVSEAKQITDSEKTYCIICGTDDLEQDLKALLGENTRIKMKLEKESDDFYAALLEGDQKDLEEIAKALRKRFTIVALLYRSGVESLEKQIADSLSSKKAELLANIIYINVSKNKRKGDLIKVLTRLGRQDLYKLWQSYSSLGTTAEQALLSWHFQLKEIISNAEDAVRKIREVDEETALLLGVPLHELSDALSGAVSKLKDTLQKVHHVLQHSALIESSLKVRSMLRELRIMRERRVTIVEGYIPAGEKQRMEEAIRKMVPRVLYFRAAEVPRSEPAPTYIEKRGLRKYFYSLTSLRGIPSYGEIDPTPFFTALFVAMYGMMFGDVGHGLVLALFGAWLMKTRYRLLGISERGAASLGALALLAGISSIVFGALYGFSVFLKPLAHPILSPIHDIYGMMAVAICFGIAQLMLAMLLNFVNRVIAGDLTGAIFSGMGGMGILFYSTGVVVGYHIVTSGFNLGVLSAPQLQPFVYLLLASMLAVLGHGFFEWRKAGSSEKLIHAVSEVLEMIIALPANTMSYLRLAAFAMAHEVFGILAEYMSATAGELTSYLAANILVLAIEGIAVGIQAMRLVFYEFSGKFFKGGGTEFRPAFIAVR</sequence>
<reference evidence="11" key="1">
    <citation type="journal article" date="2020" name="mSystems">
        <title>Genome- and Community-Level Interaction Insights into Carbon Utilization and Element Cycling Functions of Hydrothermarchaeota in Hydrothermal Sediment.</title>
        <authorList>
            <person name="Zhou Z."/>
            <person name="Liu Y."/>
            <person name="Xu W."/>
            <person name="Pan J."/>
            <person name="Luo Z.H."/>
            <person name="Li M."/>
        </authorList>
    </citation>
    <scope>NUCLEOTIDE SEQUENCE [LARGE SCALE GENOMIC DNA]</scope>
    <source>
        <strain evidence="11">SpSt-735</strain>
    </source>
</reference>
<feature type="transmembrane region" description="Helical" evidence="10">
    <location>
        <begin position="894"/>
        <end position="918"/>
    </location>
</feature>
<proteinExistence type="inferred from homology"/>
<evidence type="ECO:0000256" key="2">
    <source>
        <dbReference type="ARBA" id="ARBA00009904"/>
    </source>
</evidence>
<dbReference type="AlphaFoldDB" id="A0A7C4B949"/>
<gene>
    <name evidence="11" type="ORF">ENV17_01575</name>
</gene>
<dbReference type="GO" id="GO:0007035">
    <property type="term" value="P:vacuolar acidification"/>
    <property type="evidence" value="ECO:0007669"/>
    <property type="project" value="TreeGrafter"/>
</dbReference>
<evidence type="ECO:0000256" key="1">
    <source>
        <dbReference type="ARBA" id="ARBA00004141"/>
    </source>
</evidence>